<keyword evidence="7" id="KW-0028">Amino-acid biosynthesis</keyword>
<dbReference type="PROSITE" id="PS00878">
    <property type="entry name" value="ODR_DC_2_1"/>
    <property type="match status" value="1"/>
</dbReference>
<dbReference type="CDD" id="cd06828">
    <property type="entry name" value="PLPDE_III_DapDC"/>
    <property type="match status" value="1"/>
</dbReference>
<evidence type="ECO:0000256" key="6">
    <source>
        <dbReference type="RuleBase" id="RU003737"/>
    </source>
</evidence>
<gene>
    <name evidence="10" type="primary">lysA</name>
    <name evidence="10" type="ORF">DESUT3_33300</name>
</gene>
<dbReference type="InterPro" id="IPR002986">
    <property type="entry name" value="DAP_deCOOHase_LysA"/>
</dbReference>
<organism evidence="10 11">
    <name type="scientific">Desulfuromonas versatilis</name>
    <dbReference type="NCBI Taxonomy" id="2802975"/>
    <lineage>
        <taxon>Bacteria</taxon>
        <taxon>Pseudomonadati</taxon>
        <taxon>Thermodesulfobacteriota</taxon>
        <taxon>Desulfuromonadia</taxon>
        <taxon>Desulfuromonadales</taxon>
        <taxon>Desulfuromonadaceae</taxon>
        <taxon>Desulfuromonas</taxon>
    </lineage>
</organism>
<dbReference type="PRINTS" id="PR01181">
    <property type="entry name" value="DAPDCRBXLASE"/>
</dbReference>
<keyword evidence="11" id="KW-1185">Reference proteome</keyword>
<evidence type="ECO:0000256" key="1">
    <source>
        <dbReference type="ARBA" id="ARBA00001933"/>
    </source>
</evidence>
<dbReference type="InterPro" id="IPR009006">
    <property type="entry name" value="Ala_racemase/Decarboxylase_C"/>
</dbReference>
<comment type="pathway">
    <text evidence="7">Amino-acid biosynthesis; L-lysine biosynthesis via DAP pathway; L-lysine from DL-2,6-diaminopimelate: step 1/1.</text>
</comment>
<dbReference type="PANTHER" id="PTHR43727:SF2">
    <property type="entry name" value="GROUP IV DECARBOXYLASE"/>
    <property type="match status" value="1"/>
</dbReference>
<dbReference type="SUPFAM" id="SSF50621">
    <property type="entry name" value="Alanine racemase C-terminal domain-like"/>
    <property type="match status" value="1"/>
</dbReference>
<feature type="domain" description="Orn/DAP/Arg decarboxylase 2 N-terminal" evidence="9">
    <location>
        <begin position="34"/>
        <end position="277"/>
    </location>
</feature>
<evidence type="ECO:0000256" key="3">
    <source>
        <dbReference type="ARBA" id="ARBA00022898"/>
    </source>
</evidence>
<comment type="catalytic activity">
    <reaction evidence="7">
        <text>meso-2,6-diaminopimelate + H(+) = L-lysine + CO2</text>
        <dbReference type="Rhea" id="RHEA:15101"/>
        <dbReference type="ChEBI" id="CHEBI:15378"/>
        <dbReference type="ChEBI" id="CHEBI:16526"/>
        <dbReference type="ChEBI" id="CHEBI:32551"/>
        <dbReference type="ChEBI" id="CHEBI:57791"/>
        <dbReference type="EC" id="4.1.1.20"/>
    </reaction>
</comment>
<sequence>MPMSESFKQRLFPVVKQIAEHYGTPFHIYDEAGIRETGENLKKAFAGIEGFREYYAVKALPNKRILQIMKELGFGFDCSSIPELILSRELGGRGEDIMFTSNNTSIEEFRFAEADGGCILNLDDISLIPKVPEFPELICFRYNPGPRRTGNVIIGNPVEAKYGVTHEQVVEAYRQAKERGAKRFGLHTMVASNELDYTYMVETARMVLEIAELVEKELGIRFEFVNIGGGFGIPYKPEQQPLNIAAMAKEITAQFEAFKARHGYAPRMYMESGRFMTGPHGALVTTAINHKDTYRKYVGLDACMSSLMRPALYGSYHHIDVLGKENQPKSEVYDVVGSLCENNDKFAIQRELPPIEEGDLVILHDSGAHGHAMGFQYNGRLRPKELLLREDGSVELIRRAETVEDYFATYNFQPDAFTPAKG</sequence>
<dbReference type="Proteomes" id="UP001319827">
    <property type="component" value="Chromosome"/>
</dbReference>
<dbReference type="Pfam" id="PF00278">
    <property type="entry name" value="Orn_DAP_Arg_deC"/>
    <property type="match status" value="1"/>
</dbReference>
<evidence type="ECO:0000256" key="4">
    <source>
        <dbReference type="ARBA" id="ARBA00023239"/>
    </source>
</evidence>
<evidence type="ECO:0000259" key="8">
    <source>
        <dbReference type="Pfam" id="PF00278"/>
    </source>
</evidence>
<evidence type="ECO:0000256" key="7">
    <source>
        <dbReference type="RuleBase" id="RU003738"/>
    </source>
</evidence>
<dbReference type="PRINTS" id="PR01179">
    <property type="entry name" value="ODADCRBXLASE"/>
</dbReference>
<reference evidence="10 11" key="1">
    <citation type="journal article" date="2016" name="C (Basel)">
        <title>Selective Growth of and Electricity Production by Marine Exoelectrogenic Bacteria in Self-Aggregated Hydrogel of Microbially Reduced Graphene Oxide.</title>
        <authorList>
            <person name="Yoshida N."/>
            <person name="Goto Y."/>
            <person name="Miyata Y."/>
        </authorList>
    </citation>
    <scope>NUCLEOTIDE SEQUENCE [LARGE SCALE GENOMIC DNA]</scope>
    <source>
        <strain evidence="10 11">NIT-T3</strain>
    </source>
</reference>
<dbReference type="Gene3D" id="2.40.37.10">
    <property type="entry name" value="Lyase, Ornithine Decarboxylase, Chain A, domain 1"/>
    <property type="match status" value="1"/>
</dbReference>
<evidence type="ECO:0000313" key="11">
    <source>
        <dbReference type="Proteomes" id="UP001319827"/>
    </source>
</evidence>
<proteinExistence type="inferred from homology"/>
<keyword evidence="7" id="KW-0457">Lysine biosynthesis</keyword>
<dbReference type="RefSeq" id="WP_221249631.1">
    <property type="nucleotide sequence ID" value="NZ_AP024355.1"/>
</dbReference>
<keyword evidence="4 7" id="KW-0456">Lyase</keyword>
<evidence type="ECO:0000313" key="10">
    <source>
        <dbReference type="EMBL" id="BCR06261.1"/>
    </source>
</evidence>
<dbReference type="InterPro" id="IPR022644">
    <property type="entry name" value="De-COase2_N"/>
</dbReference>
<keyword evidence="3" id="KW-0663">Pyridoxal phosphate</keyword>
<accession>A0ABM8HTH9</accession>
<dbReference type="InterPro" id="IPR029066">
    <property type="entry name" value="PLP-binding_barrel"/>
</dbReference>
<name>A0ABM8HTH9_9BACT</name>
<evidence type="ECO:0000259" key="9">
    <source>
        <dbReference type="Pfam" id="PF02784"/>
    </source>
</evidence>
<dbReference type="InterPro" id="IPR022643">
    <property type="entry name" value="De-COase2_C"/>
</dbReference>
<dbReference type="Pfam" id="PF02784">
    <property type="entry name" value="Orn_Arg_deC_N"/>
    <property type="match status" value="1"/>
</dbReference>
<comment type="similarity">
    <text evidence="6">Belongs to the Orn/Lys/Arg decarboxylase class-II family.</text>
</comment>
<dbReference type="Gene3D" id="3.20.20.10">
    <property type="entry name" value="Alanine racemase"/>
    <property type="match status" value="1"/>
</dbReference>
<dbReference type="InterPro" id="IPR000183">
    <property type="entry name" value="Orn/DAP/Arg_de-COase"/>
</dbReference>
<protein>
    <recommendedName>
        <fullName evidence="5 7">Diaminopimelate decarboxylase</fullName>
        <ecNumber evidence="5 7">4.1.1.20</ecNumber>
    </recommendedName>
</protein>
<dbReference type="NCBIfam" id="TIGR01048">
    <property type="entry name" value="lysA"/>
    <property type="match status" value="1"/>
</dbReference>
<dbReference type="EMBL" id="AP024355">
    <property type="protein sequence ID" value="BCR06261.1"/>
    <property type="molecule type" value="Genomic_DNA"/>
</dbReference>
<reference evidence="10 11" key="2">
    <citation type="journal article" date="2021" name="Int. J. Syst. Evol. Microbiol.">
        <title>Isolation and Polyphasic Characterization of Desulfuromonas versatilis sp. Nov., an Electrogenic Bacteria Capable of Versatile Metabolism Isolated from a Graphene Oxide-Reducing Enrichment Culture.</title>
        <authorList>
            <person name="Xie L."/>
            <person name="Yoshida N."/>
            <person name="Ishii S."/>
            <person name="Meng L."/>
        </authorList>
    </citation>
    <scope>NUCLEOTIDE SEQUENCE [LARGE SCALE GENOMIC DNA]</scope>
    <source>
        <strain evidence="10 11">NIT-T3</strain>
    </source>
</reference>
<dbReference type="SUPFAM" id="SSF51419">
    <property type="entry name" value="PLP-binding barrel"/>
    <property type="match status" value="1"/>
</dbReference>
<comment type="cofactor">
    <cofactor evidence="1 7">
        <name>pyridoxal 5'-phosphate</name>
        <dbReference type="ChEBI" id="CHEBI:597326"/>
    </cofactor>
</comment>
<evidence type="ECO:0000256" key="5">
    <source>
        <dbReference type="NCBIfam" id="TIGR01048"/>
    </source>
</evidence>
<dbReference type="EC" id="4.1.1.20" evidence="5 7"/>
<evidence type="ECO:0000256" key="2">
    <source>
        <dbReference type="ARBA" id="ARBA00022793"/>
    </source>
</evidence>
<feature type="domain" description="Orn/DAP/Arg decarboxylase 2 C-terminal" evidence="8">
    <location>
        <begin position="279"/>
        <end position="367"/>
    </location>
</feature>
<dbReference type="PANTHER" id="PTHR43727">
    <property type="entry name" value="DIAMINOPIMELATE DECARBOXYLASE"/>
    <property type="match status" value="1"/>
</dbReference>
<dbReference type="InterPro" id="IPR022653">
    <property type="entry name" value="De-COase2_pyr-phos_BS"/>
</dbReference>
<keyword evidence="2 7" id="KW-0210">Decarboxylase</keyword>